<dbReference type="Pfam" id="PF05494">
    <property type="entry name" value="MlaC"/>
    <property type="match status" value="1"/>
</dbReference>
<dbReference type="PANTHER" id="PTHR36573">
    <property type="entry name" value="INTERMEMBRANE PHOSPHOLIPID TRANSPORT SYSTEM BINDING PROTEIN MLAC"/>
    <property type="match status" value="1"/>
</dbReference>
<protein>
    <submittedName>
        <fullName evidence="1">Toluene tolerance protein</fullName>
    </submittedName>
</protein>
<reference evidence="1 2" key="1">
    <citation type="journal article" date="2017" name="ISME J.">
        <title>An acid-tolerant ammonia-oxidizing ?-proteobacterium from soil.</title>
        <authorList>
            <person name="Hayatsu M."/>
            <person name="Tago K."/>
            <person name="Uchiyama I."/>
            <person name="Toyoda A."/>
            <person name="Wang Y."/>
            <person name="Shimomura Y."/>
            <person name="Okubo T."/>
            <person name="Kurisu F."/>
            <person name="Hirono Y."/>
            <person name="Nonaka K."/>
            <person name="Akiyama H."/>
            <person name="Itoh T."/>
            <person name="Takami H."/>
        </authorList>
    </citation>
    <scope>NUCLEOTIDE SEQUENCE [LARGE SCALE GENOMIC DNA]</scope>
    <source>
        <strain evidence="1 2">TAO100</strain>
    </source>
</reference>
<proteinExistence type="predicted"/>
<name>A0A1Q2SPC8_9GAMM</name>
<gene>
    <name evidence="1" type="ORF">TAO_1612</name>
</gene>
<dbReference type="PANTHER" id="PTHR36573:SF1">
    <property type="entry name" value="INTERMEMBRANE PHOSPHOLIPID TRANSPORT SYSTEM BINDING PROTEIN MLAC"/>
    <property type="match status" value="1"/>
</dbReference>
<sequence>MSVSADGLSTASAQDLVRQTSDRLLKTVKAHQKELDDHPDRIYSIVENIVVPHFDFWRVAQLALGKYWRQATLEQRQRFTNEFRVLIVRTYSVALLKYSEQKVHYLPIRGSAEANDTIVRLEIQPGEGSPSILMNVHLYNKNGSWKIFNVAVDGVSLVTNYRADFASQIRNGGLDQLIEKLAEKNKKAGA</sequence>
<dbReference type="Proteomes" id="UP000243679">
    <property type="component" value="Chromosome"/>
</dbReference>
<dbReference type="PIRSF" id="PIRSF004649">
    <property type="entry name" value="MlaC"/>
    <property type="match status" value="1"/>
</dbReference>
<dbReference type="RefSeq" id="WP_231910635.1">
    <property type="nucleotide sequence ID" value="NZ_AP014836.1"/>
</dbReference>
<evidence type="ECO:0000313" key="2">
    <source>
        <dbReference type="Proteomes" id="UP000243679"/>
    </source>
</evidence>
<accession>A0A1Q2SPC8</accession>
<keyword evidence="2" id="KW-1185">Reference proteome</keyword>
<organism evidence="1 2">
    <name type="scientific">Candidatus Nitrosoglobus terrae</name>
    <dbReference type="NCBI Taxonomy" id="1630141"/>
    <lineage>
        <taxon>Bacteria</taxon>
        <taxon>Pseudomonadati</taxon>
        <taxon>Pseudomonadota</taxon>
        <taxon>Gammaproteobacteria</taxon>
        <taxon>Chromatiales</taxon>
        <taxon>Chromatiaceae</taxon>
        <taxon>Candidatus Nitrosoglobus</taxon>
    </lineage>
</organism>
<dbReference type="KEGG" id="ntt:TAO_1612"/>
<dbReference type="AlphaFoldDB" id="A0A1Q2SPC8"/>
<dbReference type="Gene3D" id="3.10.450.710">
    <property type="entry name" value="Tgt2/MlaC"/>
    <property type="match status" value="1"/>
</dbReference>
<dbReference type="EMBL" id="AP014836">
    <property type="protein sequence ID" value="BAW80982.1"/>
    <property type="molecule type" value="Genomic_DNA"/>
</dbReference>
<evidence type="ECO:0000313" key="1">
    <source>
        <dbReference type="EMBL" id="BAW80982.1"/>
    </source>
</evidence>
<dbReference type="InterPro" id="IPR008869">
    <property type="entry name" value="MlaC/ttg2D"/>
</dbReference>
<dbReference type="InterPro" id="IPR042245">
    <property type="entry name" value="Tgt2/MlaC_sf"/>
</dbReference>